<evidence type="ECO:0000313" key="14">
    <source>
        <dbReference type="Proteomes" id="UP000001173"/>
    </source>
</evidence>
<comment type="function">
    <text evidence="1">Responsible for the formation of the pyrimidine heterocycle in the thiamine biosynthesis pathway. Catalyzes the formation of hydroxymethylpyrimidine phosphate (HMP-P) from histidine and pyridoxal phosphate (PLP). The protein uses PLP and the active site histidine to form HMP-P, generating an inactive enzyme. The enzyme can only undergo a single turnover, which suggests it is a suicide enzyme.</text>
</comment>
<dbReference type="Pfam" id="PF09084">
    <property type="entry name" value="NMT1"/>
    <property type="match status" value="1"/>
</dbReference>
<protein>
    <recommendedName>
        <fullName evidence="10">Thiamine pyrimidine synthase</fullName>
    </recommendedName>
</protein>
<evidence type="ECO:0000259" key="12">
    <source>
        <dbReference type="Pfam" id="PF09084"/>
    </source>
</evidence>
<organism evidence="13 14">
    <name type="scientific">Zymomonas mobilis subsp. mobilis (strain ATCC 31821 / ZM4 / CP4)</name>
    <dbReference type="NCBI Taxonomy" id="264203"/>
    <lineage>
        <taxon>Bacteria</taxon>
        <taxon>Pseudomonadati</taxon>
        <taxon>Pseudomonadota</taxon>
        <taxon>Alphaproteobacteria</taxon>
        <taxon>Sphingomonadales</taxon>
        <taxon>Zymomonadaceae</taxon>
        <taxon>Zymomonas</taxon>
    </lineage>
</organism>
<evidence type="ECO:0000256" key="7">
    <source>
        <dbReference type="ARBA" id="ARBA00022898"/>
    </source>
</evidence>
<dbReference type="AlphaFoldDB" id="Q5NMH4"/>
<dbReference type="HOGENOM" id="CLU_028871_6_0_5"/>
<dbReference type="PANTHER" id="PTHR31528:SF1">
    <property type="entry name" value="4-AMINO-5-HYDROXYMETHYL-2-METHYLPYRIMIDINE PHOSPHATE SYNTHASE THI11-RELATED"/>
    <property type="match status" value="1"/>
</dbReference>
<keyword evidence="8" id="KW-0784">Thiamine biosynthesis</keyword>
<evidence type="ECO:0000256" key="9">
    <source>
        <dbReference type="ARBA" id="ARBA00023004"/>
    </source>
</evidence>
<keyword evidence="14" id="KW-1185">Reference proteome</keyword>
<dbReference type="GO" id="GO:0016740">
    <property type="term" value="F:transferase activity"/>
    <property type="evidence" value="ECO:0007669"/>
    <property type="project" value="UniProtKB-KW"/>
</dbReference>
<dbReference type="GO" id="GO:0009228">
    <property type="term" value="P:thiamine biosynthetic process"/>
    <property type="evidence" value="ECO:0007669"/>
    <property type="project" value="UniProtKB-KW"/>
</dbReference>
<sequence length="310" mass="35013">MDIIKVALEYFHPWPNSAGFYTARYKGWFKDAGLDVRFYAPDAGYGDSLAYLTNGQTDFAIAPSNRLLVRHDQGEAIKGIAAINHRGLESIQTITDYNISRPKDLEGRRLALNPTPRGVAMVRHLIKSDGGNPDKVTLVDAGCREMRPEELAAGRAEASFGGYWAWEALMPSTIPDNYRVVLPIDQYNIPRYHSYQLCTSQSYLEKNSEIVRKFLTLIRNGYLEAISNPDTALHAYEEAIPYFPQDLIVKSLKTIAPTWLDQNGIWGYQNLEIMHEYASWLKQNNIISSEKMGEIAVDNSFLPSKALPYV</sequence>
<evidence type="ECO:0000256" key="2">
    <source>
        <dbReference type="ARBA" id="ARBA00004948"/>
    </source>
</evidence>
<keyword evidence="7" id="KW-0663">Pyridoxal phosphate</keyword>
<dbReference type="Proteomes" id="UP000001173">
    <property type="component" value="Chromosome"/>
</dbReference>
<keyword evidence="6" id="KW-0479">Metal-binding</keyword>
<reference evidence="13 14" key="2">
    <citation type="journal article" date="2009" name="Nat. Biotechnol.">
        <title>Improved genome annotation for Zymomonas mobilis.</title>
        <authorList>
            <person name="Yang S."/>
            <person name="Pappas K.M."/>
            <person name="Hauser L.J."/>
            <person name="Land M.L."/>
            <person name="Chen G.L."/>
            <person name="Hurst G.B."/>
            <person name="Pan C."/>
            <person name="Kouvelis V.N."/>
            <person name="Typas M.A."/>
            <person name="Pelletier D.A."/>
            <person name="Klingeman D.M."/>
            <person name="Chang Y.J."/>
            <person name="Samatova N.F."/>
            <person name="Brown S.D."/>
        </authorList>
    </citation>
    <scope>NUCLEOTIDE SEQUENCE [LARGE SCALE GENOMIC DNA]</scope>
    <source>
        <strain evidence="14">ATCC 31821 / ZM4 / CP4</strain>
    </source>
</reference>
<keyword evidence="9" id="KW-0408">Iron</keyword>
<evidence type="ECO:0000256" key="3">
    <source>
        <dbReference type="ARBA" id="ARBA00009406"/>
    </source>
</evidence>
<dbReference type="Gene3D" id="3.40.190.10">
    <property type="entry name" value="Periplasmic binding protein-like II"/>
    <property type="match status" value="2"/>
</dbReference>
<comment type="catalytic activity">
    <reaction evidence="11">
        <text>N(6)-(pyridoxal phosphate)-L-lysyl-[4-amino-5-hydroxymethyl-2-methylpyrimidine phosphate synthase] + L-histidyl-[4-amino-5-hydroxymethyl-2-methylpyrimidine phosphate synthase] + 2 Fe(3+) + 4 H2O = L-lysyl-[4-amino-5-hydroxymethyl-2-methylpyrimidine phosphate synthase] + (2S)-2-amino-5-hydroxy-4-oxopentanoyl-[4-amino-5-hydroxymethyl-2-methylpyrimidine phosphate synthase] + 4-amino-2-methyl-5-(phosphooxymethyl)pyrimidine + 3-oxopropanoate + 2 Fe(2+) + 2 H(+)</text>
        <dbReference type="Rhea" id="RHEA:65756"/>
        <dbReference type="Rhea" id="RHEA-COMP:16892"/>
        <dbReference type="Rhea" id="RHEA-COMP:16893"/>
        <dbReference type="Rhea" id="RHEA-COMP:16894"/>
        <dbReference type="Rhea" id="RHEA-COMP:16895"/>
        <dbReference type="ChEBI" id="CHEBI:15377"/>
        <dbReference type="ChEBI" id="CHEBI:15378"/>
        <dbReference type="ChEBI" id="CHEBI:29033"/>
        <dbReference type="ChEBI" id="CHEBI:29034"/>
        <dbReference type="ChEBI" id="CHEBI:29969"/>
        <dbReference type="ChEBI" id="CHEBI:29979"/>
        <dbReference type="ChEBI" id="CHEBI:33190"/>
        <dbReference type="ChEBI" id="CHEBI:58354"/>
        <dbReference type="ChEBI" id="CHEBI:143915"/>
        <dbReference type="ChEBI" id="CHEBI:157692"/>
    </reaction>
    <physiologicalReaction direction="left-to-right" evidence="11">
        <dbReference type="Rhea" id="RHEA:65757"/>
    </physiologicalReaction>
</comment>
<dbReference type="EMBL" id="AE008692">
    <property type="protein sequence ID" value="AAV90086.1"/>
    <property type="molecule type" value="Genomic_DNA"/>
</dbReference>
<evidence type="ECO:0000256" key="11">
    <source>
        <dbReference type="ARBA" id="ARBA00048179"/>
    </source>
</evidence>
<comment type="subunit">
    <text evidence="4">Homodimer.</text>
</comment>
<dbReference type="PANTHER" id="PTHR31528">
    <property type="entry name" value="4-AMINO-5-HYDROXYMETHYL-2-METHYLPYRIMIDINE PHOSPHATE SYNTHASE THI11-RELATED"/>
    <property type="match status" value="1"/>
</dbReference>
<proteinExistence type="inferred from homology"/>
<evidence type="ECO:0000256" key="1">
    <source>
        <dbReference type="ARBA" id="ARBA00003469"/>
    </source>
</evidence>
<dbReference type="GO" id="GO:0046872">
    <property type="term" value="F:metal ion binding"/>
    <property type="evidence" value="ECO:0007669"/>
    <property type="project" value="UniProtKB-KW"/>
</dbReference>
<gene>
    <name evidence="13" type="ordered locus">ZMO1462</name>
</gene>
<dbReference type="SUPFAM" id="SSF53850">
    <property type="entry name" value="Periplasmic binding protein-like II"/>
    <property type="match status" value="1"/>
</dbReference>
<evidence type="ECO:0000256" key="10">
    <source>
        <dbReference type="ARBA" id="ARBA00033171"/>
    </source>
</evidence>
<dbReference type="InterPro" id="IPR027939">
    <property type="entry name" value="NMT1/THI5"/>
</dbReference>
<comment type="pathway">
    <text evidence="2">Cofactor biosynthesis; thiamine diphosphate biosynthesis.</text>
</comment>
<reference evidence="13 14" key="1">
    <citation type="journal article" date="2005" name="Nat. Biotechnol.">
        <title>The genome sequence of the ethanologenic bacterium Zymomonas mobilis ZM4.</title>
        <authorList>
            <person name="Seo J.S."/>
            <person name="Chong H."/>
            <person name="Park H.S."/>
            <person name="Yoon K.O."/>
            <person name="Jung C."/>
            <person name="Kim J.J."/>
            <person name="Hong J.H."/>
            <person name="Kim H."/>
            <person name="Kim J.H."/>
            <person name="Kil J.I."/>
            <person name="Park C.J."/>
            <person name="Oh H.M."/>
            <person name="Lee J.S."/>
            <person name="Jin S.J."/>
            <person name="Um H.W."/>
            <person name="Lee H.J."/>
            <person name="Oh S.J."/>
            <person name="Kim J.Y."/>
            <person name="Kang H.L."/>
            <person name="Lee S.Y."/>
            <person name="Lee K.J."/>
            <person name="Kang H.S."/>
        </authorList>
    </citation>
    <scope>NUCLEOTIDE SEQUENCE [LARGE SCALE GENOMIC DNA]</scope>
    <source>
        <strain evidence="14">ATCC 31821 / ZM4 / CP4</strain>
    </source>
</reference>
<evidence type="ECO:0000256" key="6">
    <source>
        <dbReference type="ARBA" id="ARBA00022723"/>
    </source>
</evidence>
<dbReference type="KEGG" id="zmo:ZMO1462"/>
<dbReference type="eggNOG" id="COG0715">
    <property type="taxonomic scope" value="Bacteria"/>
</dbReference>
<dbReference type="STRING" id="264203.ZMO1462"/>
<comment type="similarity">
    <text evidence="3">Belongs to the NMT1/THI5 family.</text>
</comment>
<evidence type="ECO:0000313" key="13">
    <source>
        <dbReference type="EMBL" id="AAV90086.1"/>
    </source>
</evidence>
<accession>Q5NMH4</accession>
<dbReference type="RefSeq" id="WP_011241240.1">
    <property type="nucleotide sequence ID" value="NC_006526.2"/>
</dbReference>
<dbReference type="InterPro" id="IPR015168">
    <property type="entry name" value="SsuA/THI5"/>
</dbReference>
<feature type="domain" description="SsuA/THI5-like" evidence="12">
    <location>
        <begin position="14"/>
        <end position="232"/>
    </location>
</feature>
<evidence type="ECO:0000256" key="8">
    <source>
        <dbReference type="ARBA" id="ARBA00022977"/>
    </source>
</evidence>
<keyword evidence="5" id="KW-0808">Transferase</keyword>
<name>Q5NMH4_ZYMMO</name>
<evidence type="ECO:0000256" key="5">
    <source>
        <dbReference type="ARBA" id="ARBA00022679"/>
    </source>
</evidence>
<evidence type="ECO:0000256" key="4">
    <source>
        <dbReference type="ARBA" id="ARBA00011738"/>
    </source>
</evidence>